<protein>
    <submittedName>
        <fullName evidence="1">DUF427-domain-containing protein</fullName>
    </submittedName>
</protein>
<reference evidence="1" key="1">
    <citation type="submission" date="2019-10" db="EMBL/GenBank/DDBJ databases">
        <authorList>
            <consortium name="DOE Joint Genome Institute"/>
            <person name="Kuo A."/>
            <person name="Miyauchi S."/>
            <person name="Kiss E."/>
            <person name="Drula E."/>
            <person name="Kohler A."/>
            <person name="Sanchez-Garcia M."/>
            <person name="Andreopoulos B."/>
            <person name="Barry K.W."/>
            <person name="Bonito G."/>
            <person name="Buee M."/>
            <person name="Carver A."/>
            <person name="Chen C."/>
            <person name="Cichocki N."/>
            <person name="Clum A."/>
            <person name="Culley D."/>
            <person name="Crous P.W."/>
            <person name="Fauchery L."/>
            <person name="Girlanda M."/>
            <person name="Hayes R."/>
            <person name="Keri Z."/>
            <person name="Labutti K."/>
            <person name="Lipzen A."/>
            <person name="Lombard V."/>
            <person name="Magnuson J."/>
            <person name="Maillard F."/>
            <person name="Morin E."/>
            <person name="Murat C."/>
            <person name="Nolan M."/>
            <person name="Ohm R."/>
            <person name="Pangilinan J."/>
            <person name="Pereira M."/>
            <person name="Perotto S."/>
            <person name="Peter M."/>
            <person name="Riley R."/>
            <person name="Sitrit Y."/>
            <person name="Stielow B."/>
            <person name="Szollosi G."/>
            <person name="Zifcakova L."/>
            <person name="Stursova M."/>
            <person name="Spatafora J.W."/>
            <person name="Tedersoo L."/>
            <person name="Vaario L.-M."/>
            <person name="Yamada A."/>
            <person name="Yan M."/>
            <person name="Wang P."/>
            <person name="Xu J."/>
            <person name="Bruns T."/>
            <person name="Baldrian P."/>
            <person name="Vilgalys R."/>
            <person name="Henrissat B."/>
            <person name="Grigoriev I.V."/>
            <person name="Hibbett D."/>
            <person name="Nagy L.G."/>
            <person name="Martin F.M."/>
        </authorList>
    </citation>
    <scope>NUCLEOTIDE SEQUENCE</scope>
    <source>
        <strain evidence="1">P2</strain>
    </source>
</reference>
<organism evidence="1 2">
    <name type="scientific">Thelephora ganbajun</name>
    <name type="common">Ganba fungus</name>
    <dbReference type="NCBI Taxonomy" id="370292"/>
    <lineage>
        <taxon>Eukaryota</taxon>
        <taxon>Fungi</taxon>
        <taxon>Dikarya</taxon>
        <taxon>Basidiomycota</taxon>
        <taxon>Agaricomycotina</taxon>
        <taxon>Agaricomycetes</taxon>
        <taxon>Thelephorales</taxon>
        <taxon>Thelephoraceae</taxon>
        <taxon>Thelephora</taxon>
    </lineage>
</organism>
<dbReference type="Proteomes" id="UP000886501">
    <property type="component" value="Unassembled WGS sequence"/>
</dbReference>
<name>A0ACB6Z0X6_THEGA</name>
<gene>
    <name evidence="1" type="ORF">BDM02DRAFT_3157460</name>
</gene>
<dbReference type="EMBL" id="MU118235">
    <property type="protein sequence ID" value="KAF9643385.1"/>
    <property type="molecule type" value="Genomic_DNA"/>
</dbReference>
<reference evidence="1" key="2">
    <citation type="journal article" date="2020" name="Nat. Commun.">
        <title>Large-scale genome sequencing of mycorrhizal fungi provides insights into the early evolution of symbiotic traits.</title>
        <authorList>
            <person name="Miyauchi S."/>
            <person name="Kiss E."/>
            <person name="Kuo A."/>
            <person name="Drula E."/>
            <person name="Kohler A."/>
            <person name="Sanchez-Garcia M."/>
            <person name="Morin E."/>
            <person name="Andreopoulos B."/>
            <person name="Barry K.W."/>
            <person name="Bonito G."/>
            <person name="Buee M."/>
            <person name="Carver A."/>
            <person name="Chen C."/>
            <person name="Cichocki N."/>
            <person name="Clum A."/>
            <person name="Culley D."/>
            <person name="Crous P.W."/>
            <person name="Fauchery L."/>
            <person name="Girlanda M."/>
            <person name="Hayes R.D."/>
            <person name="Keri Z."/>
            <person name="LaButti K."/>
            <person name="Lipzen A."/>
            <person name="Lombard V."/>
            <person name="Magnuson J."/>
            <person name="Maillard F."/>
            <person name="Murat C."/>
            <person name="Nolan M."/>
            <person name="Ohm R.A."/>
            <person name="Pangilinan J."/>
            <person name="Pereira M.F."/>
            <person name="Perotto S."/>
            <person name="Peter M."/>
            <person name="Pfister S."/>
            <person name="Riley R."/>
            <person name="Sitrit Y."/>
            <person name="Stielow J.B."/>
            <person name="Szollosi G."/>
            <person name="Zifcakova L."/>
            <person name="Stursova M."/>
            <person name="Spatafora J.W."/>
            <person name="Tedersoo L."/>
            <person name="Vaario L.M."/>
            <person name="Yamada A."/>
            <person name="Yan M."/>
            <person name="Wang P."/>
            <person name="Xu J."/>
            <person name="Bruns T."/>
            <person name="Baldrian P."/>
            <person name="Vilgalys R."/>
            <person name="Dunand C."/>
            <person name="Henrissat B."/>
            <person name="Grigoriev I.V."/>
            <person name="Hibbett D."/>
            <person name="Nagy L.G."/>
            <person name="Martin F.M."/>
        </authorList>
    </citation>
    <scope>NUCLEOTIDE SEQUENCE</scope>
    <source>
        <strain evidence="1">P2</strain>
    </source>
</reference>
<comment type="caution">
    <text evidence="1">The sequence shown here is derived from an EMBL/GenBank/DDBJ whole genome shotgun (WGS) entry which is preliminary data.</text>
</comment>
<accession>A0ACB6Z0X6</accession>
<sequence>MVKVTVNGKIIAESDKTVVIENNHYFPPDSVEKSFFTDSKTSSVCPWKGNAAYYDATVDGESIQDIAWYYPEPKEKAKHIKNYVAFYKSKVQIDA</sequence>
<evidence type="ECO:0000313" key="2">
    <source>
        <dbReference type="Proteomes" id="UP000886501"/>
    </source>
</evidence>
<proteinExistence type="predicted"/>
<keyword evidence="2" id="KW-1185">Reference proteome</keyword>
<evidence type="ECO:0000313" key="1">
    <source>
        <dbReference type="EMBL" id="KAF9643385.1"/>
    </source>
</evidence>